<keyword evidence="6" id="KW-0560">Oxidoreductase</keyword>
<accession>L7CPF9</accession>
<feature type="transmembrane region" description="Helical" evidence="13">
    <location>
        <begin position="243"/>
        <end position="260"/>
    </location>
</feature>
<evidence type="ECO:0000256" key="8">
    <source>
        <dbReference type="ARBA" id="ARBA00023133"/>
    </source>
</evidence>
<protein>
    <recommendedName>
        <fullName evidence="16">Cytochrome oxidase assembly protein</fullName>
    </recommendedName>
</protein>
<comment type="pathway">
    <text evidence="11">Porphyrin-containing compound metabolism.</text>
</comment>
<dbReference type="InterPro" id="IPR003780">
    <property type="entry name" value="COX15/CtaA_fam"/>
</dbReference>
<evidence type="ECO:0000256" key="13">
    <source>
        <dbReference type="SAM" id="Phobius"/>
    </source>
</evidence>
<dbReference type="Pfam" id="PF02628">
    <property type="entry name" value="COX15-CtaA"/>
    <property type="match status" value="1"/>
</dbReference>
<evidence type="ECO:0000256" key="1">
    <source>
        <dbReference type="ARBA" id="ARBA00004141"/>
    </source>
</evidence>
<feature type="transmembrane region" description="Helical" evidence="13">
    <location>
        <begin position="272"/>
        <end position="292"/>
    </location>
</feature>
<name>L7CPF9_RHOBT</name>
<evidence type="ECO:0000256" key="11">
    <source>
        <dbReference type="ARBA" id="ARBA00023444"/>
    </source>
</evidence>
<feature type="transmembrane region" description="Helical" evidence="13">
    <location>
        <begin position="104"/>
        <end position="121"/>
    </location>
</feature>
<evidence type="ECO:0000256" key="4">
    <source>
        <dbReference type="ARBA" id="ARBA00022723"/>
    </source>
</evidence>
<feature type="transmembrane region" description="Helical" evidence="13">
    <location>
        <begin position="158"/>
        <end position="181"/>
    </location>
</feature>
<organism evidence="14 15">
    <name type="scientific">Rhodopirellula baltica SWK14</name>
    <dbReference type="NCBI Taxonomy" id="993516"/>
    <lineage>
        <taxon>Bacteria</taxon>
        <taxon>Pseudomonadati</taxon>
        <taxon>Planctomycetota</taxon>
        <taxon>Planctomycetia</taxon>
        <taxon>Pirellulales</taxon>
        <taxon>Pirellulaceae</taxon>
        <taxon>Rhodopirellula</taxon>
    </lineage>
</organism>
<feature type="transmembrane region" description="Helical" evidence="13">
    <location>
        <begin position="128"/>
        <end position="146"/>
    </location>
</feature>
<dbReference type="RefSeq" id="WP_007335651.1">
    <property type="nucleotide sequence ID" value="NZ_AMWG01000006.1"/>
</dbReference>
<evidence type="ECO:0000256" key="6">
    <source>
        <dbReference type="ARBA" id="ARBA00023002"/>
    </source>
</evidence>
<dbReference type="GO" id="GO:0046872">
    <property type="term" value="F:metal ion binding"/>
    <property type="evidence" value="ECO:0007669"/>
    <property type="project" value="UniProtKB-KW"/>
</dbReference>
<gene>
    <name evidence="14" type="ORF">RBSWK_00265</name>
</gene>
<feature type="transmembrane region" description="Helical" evidence="13">
    <location>
        <begin position="319"/>
        <end position="341"/>
    </location>
</feature>
<sequence>MSEVADSEDSTLPHVPETPADSHGEDASNEPTAQSVPKWPFRLTRVMVCLTWPLIWVGGLVTTYDAGMSVPDWPGTYGYNLLLYPLSTWLFGPFDLFIEHGHRLLAALVGFIAIGLVIASLKTEKRRWAIGLSVLVLAAVIGQGVLGGLRVTLSARTLAMIHGCVGPAFFVLCVIAACVTGRRWLADSVRQSAEGTSERTPTAFWPISLLVLAYMQLVLGAMMRHALPGFSPVGFAHIVKTHITIAFILWLTTGVAYWRMRRCGDLTLSRPAGALICFVAIQIGLGFATWIVNYGYPQMLASLSVADSYLLHSKNVLDAWIVTGHVATGSLILAVSSLLLVRLLRRRRVLSFSVSS</sequence>
<evidence type="ECO:0008006" key="16">
    <source>
        <dbReference type="Google" id="ProtNLM"/>
    </source>
</evidence>
<evidence type="ECO:0000256" key="12">
    <source>
        <dbReference type="SAM" id="MobiDB-lite"/>
    </source>
</evidence>
<dbReference type="GO" id="GO:0016020">
    <property type="term" value="C:membrane"/>
    <property type="evidence" value="ECO:0007669"/>
    <property type="project" value="UniProtKB-SubCell"/>
</dbReference>
<keyword evidence="5 13" id="KW-1133">Transmembrane helix</keyword>
<dbReference type="InterPro" id="IPR050450">
    <property type="entry name" value="COX15/CtaA_HemeA_synthase"/>
</dbReference>
<dbReference type="EMBL" id="AMWG01000006">
    <property type="protein sequence ID" value="ELP35858.1"/>
    <property type="molecule type" value="Genomic_DNA"/>
</dbReference>
<keyword evidence="2" id="KW-1003">Cell membrane</keyword>
<keyword evidence="9 13" id="KW-0472">Membrane</keyword>
<dbReference type="Proteomes" id="UP000010959">
    <property type="component" value="Unassembled WGS sequence"/>
</dbReference>
<evidence type="ECO:0000256" key="9">
    <source>
        <dbReference type="ARBA" id="ARBA00023136"/>
    </source>
</evidence>
<dbReference type="PANTHER" id="PTHR35457">
    <property type="entry name" value="HEME A SYNTHASE"/>
    <property type="match status" value="1"/>
</dbReference>
<evidence type="ECO:0000256" key="3">
    <source>
        <dbReference type="ARBA" id="ARBA00022692"/>
    </source>
</evidence>
<evidence type="ECO:0000313" key="14">
    <source>
        <dbReference type="EMBL" id="ELP35858.1"/>
    </source>
</evidence>
<keyword evidence="7" id="KW-0408">Iron</keyword>
<evidence type="ECO:0000313" key="15">
    <source>
        <dbReference type="Proteomes" id="UP000010959"/>
    </source>
</evidence>
<comment type="caution">
    <text evidence="14">The sequence shown here is derived from an EMBL/GenBank/DDBJ whole genome shotgun (WGS) entry which is preliminary data.</text>
</comment>
<dbReference type="GO" id="GO:0006784">
    <property type="term" value="P:heme A biosynthetic process"/>
    <property type="evidence" value="ECO:0007669"/>
    <property type="project" value="InterPro"/>
</dbReference>
<keyword evidence="3 13" id="KW-0812">Transmembrane</keyword>
<dbReference type="PATRIC" id="fig|993516.3.peg.288"/>
<keyword evidence="4" id="KW-0479">Metal-binding</keyword>
<feature type="region of interest" description="Disordered" evidence="12">
    <location>
        <begin position="1"/>
        <end position="34"/>
    </location>
</feature>
<feature type="transmembrane region" description="Helical" evidence="13">
    <location>
        <begin position="202"/>
        <end position="223"/>
    </location>
</feature>
<comment type="subcellular location">
    <subcellularLocation>
        <location evidence="1">Membrane</location>
        <topology evidence="1">Multi-pass membrane protein</topology>
    </subcellularLocation>
</comment>
<evidence type="ECO:0000256" key="10">
    <source>
        <dbReference type="ARBA" id="ARBA00023157"/>
    </source>
</evidence>
<reference evidence="14 15" key="1">
    <citation type="journal article" date="2013" name="Mar. Genomics">
        <title>Expression of sulfatases in Rhodopirellula baltica and the diversity of sulfatases in the genus Rhodopirellula.</title>
        <authorList>
            <person name="Wegner C.E."/>
            <person name="Richter-Heitmann T."/>
            <person name="Klindworth A."/>
            <person name="Klockow C."/>
            <person name="Richter M."/>
            <person name="Achstetter T."/>
            <person name="Glockner F.O."/>
            <person name="Harder J."/>
        </authorList>
    </citation>
    <scope>NUCLEOTIDE SEQUENCE [LARGE SCALE GENOMIC DNA]</scope>
    <source>
        <strain evidence="14 15">SWK14</strain>
    </source>
</reference>
<dbReference type="PANTHER" id="PTHR35457:SF1">
    <property type="entry name" value="HEME A SYNTHASE"/>
    <property type="match status" value="1"/>
</dbReference>
<feature type="transmembrane region" description="Helical" evidence="13">
    <location>
        <begin position="43"/>
        <end position="64"/>
    </location>
</feature>
<dbReference type="AlphaFoldDB" id="L7CPF9"/>
<keyword evidence="8" id="KW-0350">Heme biosynthesis</keyword>
<dbReference type="GO" id="GO:0016491">
    <property type="term" value="F:oxidoreductase activity"/>
    <property type="evidence" value="ECO:0007669"/>
    <property type="project" value="UniProtKB-KW"/>
</dbReference>
<evidence type="ECO:0000256" key="5">
    <source>
        <dbReference type="ARBA" id="ARBA00022989"/>
    </source>
</evidence>
<evidence type="ECO:0000256" key="2">
    <source>
        <dbReference type="ARBA" id="ARBA00022475"/>
    </source>
</evidence>
<proteinExistence type="predicted"/>
<evidence type="ECO:0000256" key="7">
    <source>
        <dbReference type="ARBA" id="ARBA00023004"/>
    </source>
</evidence>
<keyword evidence="10" id="KW-1015">Disulfide bond</keyword>